<organism evidence="9">
    <name type="scientific">Kumanoa ambigua</name>
    <dbReference type="NCBI Taxonomy" id="644273"/>
    <lineage>
        <taxon>Eukaryota</taxon>
        <taxon>Rhodophyta</taxon>
        <taxon>Florideophyceae</taxon>
        <taxon>Nemaliophycidae</taxon>
        <taxon>Batrachospermales</taxon>
        <taxon>Batrachospermaceae</taxon>
        <taxon>Kumanoa</taxon>
    </lineage>
</organism>
<dbReference type="RefSeq" id="YP_009515540.1">
    <property type="nucleotide sequence ID" value="NC_039405.1"/>
</dbReference>
<reference evidence="9" key="2">
    <citation type="submission" date="2018-01" db="EMBL/GenBank/DDBJ databases">
        <authorList>
            <person name="Gaut B.S."/>
            <person name="Morton B.R."/>
            <person name="Clegg M.T."/>
            <person name="Duvall M.R."/>
        </authorList>
    </citation>
    <scope>NUCLEOTIDE SEQUENCE</scope>
    <source>
        <strain evidence="9">MOP2</strain>
    </source>
</reference>
<evidence type="ECO:0000256" key="4">
    <source>
        <dbReference type="ARBA" id="ARBA00023128"/>
    </source>
</evidence>
<geneLocation type="mitochondrion" evidence="9"/>
<dbReference type="GO" id="GO:0006754">
    <property type="term" value="P:ATP biosynthetic process"/>
    <property type="evidence" value="ECO:0007669"/>
    <property type="project" value="UniProtKB-KW"/>
</dbReference>
<evidence type="ECO:0000256" key="1">
    <source>
        <dbReference type="ARBA" id="ARBA00004325"/>
    </source>
</evidence>
<evidence type="ECO:0000256" key="7">
    <source>
        <dbReference type="SAM" id="Phobius"/>
    </source>
</evidence>
<evidence type="ECO:0000256" key="6">
    <source>
        <dbReference type="ARBA" id="ARBA00023310"/>
    </source>
</evidence>
<dbReference type="EMBL" id="MG787095">
    <property type="protein sequence ID" value="AVK39508.1"/>
    <property type="molecule type" value="Genomic_DNA"/>
</dbReference>
<keyword evidence="6" id="KW-0066">ATP synthesis</keyword>
<gene>
    <name evidence="9" type="primary">atp8</name>
</gene>
<evidence type="ECO:0000256" key="5">
    <source>
        <dbReference type="ARBA" id="ARBA00023136"/>
    </source>
</evidence>
<dbReference type="GeneID" id="38089352"/>
<evidence type="ECO:0000256" key="3">
    <source>
        <dbReference type="ARBA" id="ARBA00022989"/>
    </source>
</evidence>
<feature type="transmembrane region" description="Helical" evidence="7">
    <location>
        <begin position="12"/>
        <end position="32"/>
    </location>
</feature>
<dbReference type="InterPro" id="IPR003319">
    <property type="entry name" value="YMF19-like_N"/>
</dbReference>
<name>A0A343UXV1_9FLOR</name>
<keyword evidence="3 7" id="KW-1133">Transmembrane helix</keyword>
<comment type="subcellular location">
    <subcellularLocation>
        <location evidence="1">Mitochondrion membrane</location>
    </subcellularLocation>
</comment>
<feature type="transmembrane region" description="Helical" evidence="7">
    <location>
        <begin position="109"/>
        <end position="128"/>
    </location>
</feature>
<feature type="domain" description="ATP synthase YMF19-like N-terminal" evidence="8">
    <location>
        <begin position="2"/>
        <end position="72"/>
    </location>
</feature>
<evidence type="ECO:0000256" key="2">
    <source>
        <dbReference type="ARBA" id="ARBA00022692"/>
    </source>
</evidence>
<protein>
    <submittedName>
        <fullName evidence="9">ATP synthase F0 subunit 8</fullName>
    </submittedName>
</protein>
<keyword evidence="5 7" id="KW-0472">Membrane</keyword>
<dbReference type="AlphaFoldDB" id="A0A343UXV1"/>
<dbReference type="GO" id="GO:0031966">
    <property type="term" value="C:mitochondrial membrane"/>
    <property type="evidence" value="ECO:0007669"/>
    <property type="project" value="UniProtKB-SubCell"/>
</dbReference>
<keyword evidence="4 9" id="KW-0496">Mitochondrion</keyword>
<accession>A0A343UXV1</accession>
<evidence type="ECO:0000259" key="8">
    <source>
        <dbReference type="Pfam" id="PF02326"/>
    </source>
</evidence>
<sequence length="135" mass="16133">MPQLDRTIIFTQFFWLFLVFLVFYGLLSYYFLPFFLKSIKSRFLIIEQNQLEDEKVKLLYLSKQSVLSKTLNESLLSIKFMFFNGFMLLDDSKDLLQNLYKIDTYVLSSTFFIILYCNVNILNIIPLIPKIYTTN</sequence>
<dbReference type="Pfam" id="PF02326">
    <property type="entry name" value="YMF19"/>
    <property type="match status" value="1"/>
</dbReference>
<evidence type="ECO:0000313" key="9">
    <source>
        <dbReference type="EMBL" id="AVK39508.1"/>
    </source>
</evidence>
<reference evidence="9" key="1">
    <citation type="journal article" date="2018" name="Mitochondrial DNA Part B Resour">
        <title>Complete mitochondrial genomes of six species of the freshwater red algal order Batrachospermales (Rhodophyta).</title>
        <authorList>
            <person name="Paiano M.O."/>
            <person name="Del Cortona A."/>
            <person name="Costa J.F."/>
            <person name="Liu S.-L."/>
            <person name="Verbruggen H."/>
            <person name="De Clerck O."/>
            <person name="Necchi O."/>
        </authorList>
    </citation>
    <scope>NUCLEOTIDE SEQUENCE</scope>
    <source>
        <strain evidence="9">MOP2</strain>
    </source>
</reference>
<keyword evidence="2 7" id="KW-0812">Transmembrane</keyword>
<proteinExistence type="predicted"/>